<proteinExistence type="predicted"/>
<gene>
    <name evidence="1" type="primary">NOC4</name>
    <name evidence="1" type="ORF">LPJ66_001483</name>
</gene>
<protein>
    <submittedName>
        <fullName evidence="1">Maturation and nuclear export of 40S ribosomal subunits interacting protein</fullName>
    </submittedName>
</protein>
<sequence length="584" mass="65821">MASGVGYRGTNRCFPFWEDFQQCYFSSTQKTRSDCVNAKEDYLEKHSSIKDDKGSATKLTESVRRWEASVLSSQQNLNDIVEIFGVAKGINDEAAFVAIGSLGRIYTALWAKGLITRHKDRENPASSKVSDWLRDNYNQYTDLLRTMIRNGEAAMQVAALKLSLQMLGKEGQNMTQLSGAYEFPNEGYLATLECVLDNSKASEHLLRTLADSYLNSYDDLRMYFYRDVAKILSPDYDPFKGSRRNGASSSASRASALLEGTEVFVQNAFTVMNMVRVMPKAEVAQLDSMWVSVPEGQKAEPAVLIPADHKKAFSEAWLALMRQPMTADVYKQILMILHKRIMPHMVDAKSLMDFLSNSYDAGGSVSLLALNGLFTLITDYNLNYPQFYEKLYALFDRNLFHVKYRARFFRLFDVFLGSSHLPAYLVAAFIKRIARLALSAPPSGAVIAIPVVYNLLKAHPRCMALIHRMPGYDDETGEETVIEGEDPYLADEPDLAKCMAIHSSLWEMETLQNHYYPNIATLAKIFSEPFHKPKFMLEDFLDHTYATFFESDSSRKLKKAPALAVQTPTTLLRAGDAIGEFLVL</sequence>
<comment type="caution">
    <text evidence="1">The sequence shown here is derived from an EMBL/GenBank/DDBJ whole genome shotgun (WGS) entry which is preliminary data.</text>
</comment>
<reference evidence="1" key="1">
    <citation type="submission" date="2022-07" db="EMBL/GenBank/DDBJ databases">
        <title>Phylogenomic reconstructions and comparative analyses of Kickxellomycotina fungi.</title>
        <authorList>
            <person name="Reynolds N.K."/>
            <person name="Stajich J.E."/>
            <person name="Barry K."/>
            <person name="Grigoriev I.V."/>
            <person name="Crous P."/>
            <person name="Smith M.E."/>
        </authorList>
    </citation>
    <scope>NUCLEOTIDE SEQUENCE</scope>
    <source>
        <strain evidence="1">Benny 63K</strain>
    </source>
</reference>
<name>A0ACC1IT40_9FUNG</name>
<dbReference type="EMBL" id="JANBPG010000081">
    <property type="protein sequence ID" value="KAJ1900429.1"/>
    <property type="molecule type" value="Genomic_DNA"/>
</dbReference>
<organism evidence="1 2">
    <name type="scientific">Kickxella alabastrina</name>
    <dbReference type="NCBI Taxonomy" id="61397"/>
    <lineage>
        <taxon>Eukaryota</taxon>
        <taxon>Fungi</taxon>
        <taxon>Fungi incertae sedis</taxon>
        <taxon>Zoopagomycota</taxon>
        <taxon>Kickxellomycotina</taxon>
        <taxon>Kickxellomycetes</taxon>
        <taxon>Kickxellales</taxon>
        <taxon>Kickxellaceae</taxon>
        <taxon>Kickxella</taxon>
    </lineage>
</organism>
<dbReference type="Proteomes" id="UP001150581">
    <property type="component" value="Unassembled WGS sequence"/>
</dbReference>
<keyword evidence="2" id="KW-1185">Reference proteome</keyword>
<accession>A0ACC1IT40</accession>
<evidence type="ECO:0000313" key="1">
    <source>
        <dbReference type="EMBL" id="KAJ1900429.1"/>
    </source>
</evidence>
<evidence type="ECO:0000313" key="2">
    <source>
        <dbReference type="Proteomes" id="UP001150581"/>
    </source>
</evidence>